<keyword evidence="4 10" id="KW-0812">Transmembrane</keyword>
<dbReference type="PROSITE" id="PS51794">
    <property type="entry name" value="DAC"/>
    <property type="match status" value="1"/>
</dbReference>
<keyword evidence="3 10" id="KW-0808">Transferase</keyword>
<keyword evidence="6 10" id="KW-0547">Nucleotide-binding</keyword>
<evidence type="ECO:0000256" key="7">
    <source>
        <dbReference type="ARBA" id="ARBA00022840"/>
    </source>
</evidence>
<keyword evidence="13" id="KW-1185">Reference proteome</keyword>
<evidence type="ECO:0000256" key="6">
    <source>
        <dbReference type="ARBA" id="ARBA00022741"/>
    </source>
</evidence>
<comment type="caution">
    <text evidence="10">Lacks conserved residue(s) required for the propagation of feature annotation.</text>
</comment>
<keyword evidence="2 10" id="KW-1003">Cell membrane</keyword>
<feature type="domain" description="DAC" evidence="11">
    <location>
        <begin position="80"/>
        <end position="236"/>
    </location>
</feature>
<evidence type="ECO:0000256" key="10">
    <source>
        <dbReference type="HAMAP-Rule" id="MF_01499"/>
    </source>
</evidence>
<dbReference type="InterPro" id="IPR050338">
    <property type="entry name" value="DisA"/>
</dbReference>
<evidence type="ECO:0000256" key="4">
    <source>
        <dbReference type="ARBA" id="ARBA00022692"/>
    </source>
</evidence>
<comment type="similarity">
    <text evidence="10">Belongs to the adenylate cyclase family. DacA/CdaA subfamily.</text>
</comment>
<dbReference type="PANTHER" id="PTHR34185">
    <property type="entry name" value="DIADENYLATE CYCLASE"/>
    <property type="match status" value="1"/>
</dbReference>
<dbReference type="STRING" id="338966.Ppro_2254"/>
<evidence type="ECO:0000256" key="8">
    <source>
        <dbReference type="ARBA" id="ARBA00022989"/>
    </source>
</evidence>
<sequence>MSDLLASFTLLDLCDILILAVIVYRFALILKEDVAIRLVLFLLAFFSLLVLSCFSGFAATGWLLRSLFGSSLVILAVIFQGDIRRAFMLMGRRPVEPQIRDEELVMIEELIKATAEMAEKHIGALIVIVRQHPIDHLLEIGTQIEAMVTSELLNSIFLPYSPIHDGAVIIQRGKITMAGCLLPISRNPDIAKSFGTRHRAALGLSELTDALVLVVSEETGKISMVHDGKITYDMAAAEIRRLLRKGLDLKRSNKPQPPGED</sequence>
<comment type="subunit">
    <text evidence="10">Probably a homodimer.</text>
</comment>
<evidence type="ECO:0000256" key="5">
    <source>
        <dbReference type="ARBA" id="ARBA00022695"/>
    </source>
</evidence>
<dbReference type="GO" id="GO:0004016">
    <property type="term" value="F:adenylate cyclase activity"/>
    <property type="evidence" value="ECO:0007669"/>
    <property type="project" value="UniProtKB-UniRule"/>
</dbReference>
<comment type="catalytic activity">
    <reaction evidence="1 10">
        <text>2 ATP = 3',3'-c-di-AMP + 2 diphosphate</text>
        <dbReference type="Rhea" id="RHEA:35655"/>
        <dbReference type="ChEBI" id="CHEBI:30616"/>
        <dbReference type="ChEBI" id="CHEBI:33019"/>
        <dbReference type="ChEBI" id="CHEBI:71500"/>
        <dbReference type="EC" id="2.7.7.85"/>
    </reaction>
</comment>
<dbReference type="InterPro" id="IPR003390">
    <property type="entry name" value="DNA_integrity_scan_DisA_N"/>
</dbReference>
<feature type="transmembrane region" description="Helical" evidence="10">
    <location>
        <begin position="6"/>
        <end position="27"/>
    </location>
</feature>
<dbReference type="EC" id="2.7.7.85" evidence="10"/>
<dbReference type="NCBIfam" id="TIGR00159">
    <property type="entry name" value="diadenylate cyclase CdaA"/>
    <property type="match status" value="1"/>
</dbReference>
<evidence type="ECO:0000256" key="3">
    <source>
        <dbReference type="ARBA" id="ARBA00022679"/>
    </source>
</evidence>
<dbReference type="InterPro" id="IPR034701">
    <property type="entry name" value="CdaA"/>
</dbReference>
<dbReference type="InterPro" id="IPR036888">
    <property type="entry name" value="DNA_integrity_DisA_N_sf"/>
</dbReference>
<keyword evidence="5 10" id="KW-0548">Nucleotidyltransferase</keyword>
<dbReference type="PIRSF" id="PIRSF004793">
    <property type="entry name" value="UCP004793"/>
    <property type="match status" value="1"/>
</dbReference>
<protein>
    <recommendedName>
        <fullName evidence="10">Diadenylate cyclase</fullName>
        <shortName evidence="10">DAC</shortName>
        <ecNumber evidence="10">2.7.7.85</ecNumber>
    </recommendedName>
    <alternativeName>
        <fullName evidence="10">Cyclic-di-AMP synthase</fullName>
        <shortName evidence="10">c-di-AMP synthase</shortName>
    </alternativeName>
</protein>
<dbReference type="GO" id="GO:0005524">
    <property type="term" value="F:ATP binding"/>
    <property type="evidence" value="ECO:0007669"/>
    <property type="project" value="UniProtKB-UniRule"/>
</dbReference>
<keyword evidence="8 10" id="KW-1133">Transmembrane helix</keyword>
<dbReference type="InterPro" id="IPR014046">
    <property type="entry name" value="C-di-AMP_synthase"/>
</dbReference>
<dbReference type="OrthoDB" id="9807385at2"/>
<evidence type="ECO:0000256" key="9">
    <source>
        <dbReference type="ARBA" id="ARBA00023136"/>
    </source>
</evidence>
<evidence type="ECO:0000259" key="11">
    <source>
        <dbReference type="PROSITE" id="PS51794"/>
    </source>
</evidence>
<evidence type="ECO:0000256" key="1">
    <source>
        <dbReference type="ARBA" id="ARBA00000877"/>
    </source>
</evidence>
<feature type="transmembrane region" description="Helical" evidence="10">
    <location>
        <begin position="34"/>
        <end position="57"/>
    </location>
</feature>
<comment type="function">
    <text evidence="10">Catalyzes the condensation of 2 ATP molecules into cyclic di-AMP (c-di-AMP), a second messenger used to regulate differing processes in different bacteria.</text>
</comment>
<gene>
    <name evidence="10" type="primary">dacA</name>
    <name evidence="12" type="ordered locus">Ppro_2254</name>
</gene>
<dbReference type="HAMAP" id="MF_01499">
    <property type="entry name" value="DacA"/>
    <property type="match status" value="1"/>
</dbReference>
<dbReference type="HOGENOM" id="CLU_038561_0_1_7"/>
<dbReference type="SUPFAM" id="SSF143597">
    <property type="entry name" value="YojJ-like"/>
    <property type="match status" value="1"/>
</dbReference>
<name>A1AR91_PELPD</name>
<dbReference type="Pfam" id="PF02457">
    <property type="entry name" value="DAC"/>
    <property type="match status" value="1"/>
</dbReference>
<feature type="transmembrane region" description="Helical" evidence="10">
    <location>
        <begin position="63"/>
        <end position="83"/>
    </location>
</feature>
<reference evidence="12 13" key="1">
    <citation type="submission" date="2006-10" db="EMBL/GenBank/DDBJ databases">
        <title>Complete sequence of chromosome of Pelobacter propionicus DSM 2379.</title>
        <authorList>
            <consortium name="US DOE Joint Genome Institute"/>
            <person name="Copeland A."/>
            <person name="Lucas S."/>
            <person name="Lapidus A."/>
            <person name="Barry K."/>
            <person name="Detter J.C."/>
            <person name="Glavina del Rio T."/>
            <person name="Hammon N."/>
            <person name="Israni S."/>
            <person name="Dalin E."/>
            <person name="Tice H."/>
            <person name="Pitluck S."/>
            <person name="Saunders E."/>
            <person name="Brettin T."/>
            <person name="Bruce D."/>
            <person name="Han C."/>
            <person name="Tapia R."/>
            <person name="Schmutz J."/>
            <person name="Larimer F."/>
            <person name="Land M."/>
            <person name="Hauser L."/>
            <person name="Kyrpides N."/>
            <person name="Kim E."/>
            <person name="Lovley D."/>
            <person name="Richardson P."/>
        </authorList>
    </citation>
    <scope>NUCLEOTIDE SEQUENCE [LARGE SCALE GENOMIC DNA]</scope>
    <source>
        <strain evidence="13">DSM 2379 / NBRC 103807 / OttBd1</strain>
    </source>
</reference>
<accession>A1AR91</accession>
<dbReference type="Gene3D" id="3.40.1700.10">
    <property type="entry name" value="DNA integrity scanning protein, DisA, N-terminal domain"/>
    <property type="match status" value="1"/>
</dbReference>
<dbReference type="AlphaFoldDB" id="A1AR91"/>
<proteinExistence type="inferred from homology"/>
<keyword evidence="9 10" id="KW-0472">Membrane</keyword>
<evidence type="ECO:0000313" key="12">
    <source>
        <dbReference type="EMBL" id="ABK99861.1"/>
    </source>
</evidence>
<dbReference type="eggNOG" id="COG1624">
    <property type="taxonomic scope" value="Bacteria"/>
</dbReference>
<dbReference type="PANTHER" id="PTHR34185:SF1">
    <property type="entry name" value="DIADENYLATE CYCLASE"/>
    <property type="match status" value="1"/>
</dbReference>
<evidence type="ECO:0000313" key="13">
    <source>
        <dbReference type="Proteomes" id="UP000006732"/>
    </source>
</evidence>
<keyword evidence="10" id="KW-0997">Cell inner membrane</keyword>
<dbReference type="EMBL" id="CP000482">
    <property type="protein sequence ID" value="ABK99861.1"/>
    <property type="molecule type" value="Genomic_DNA"/>
</dbReference>
<evidence type="ECO:0000256" key="2">
    <source>
        <dbReference type="ARBA" id="ARBA00022475"/>
    </source>
</evidence>
<organism evidence="12 13">
    <name type="scientific">Pelobacter propionicus (strain DSM 2379 / NBRC 103807 / OttBd1)</name>
    <dbReference type="NCBI Taxonomy" id="338966"/>
    <lineage>
        <taxon>Bacteria</taxon>
        <taxon>Pseudomonadati</taxon>
        <taxon>Thermodesulfobacteriota</taxon>
        <taxon>Desulfuromonadia</taxon>
        <taxon>Desulfuromonadales</taxon>
        <taxon>Desulfuromonadaceae</taxon>
        <taxon>Pelobacter</taxon>
    </lineage>
</organism>
<dbReference type="Proteomes" id="UP000006732">
    <property type="component" value="Chromosome"/>
</dbReference>
<dbReference type="GO" id="GO:0006171">
    <property type="term" value="P:cAMP biosynthetic process"/>
    <property type="evidence" value="ECO:0007669"/>
    <property type="project" value="InterPro"/>
</dbReference>
<dbReference type="FunFam" id="3.40.1700.10:FF:000002">
    <property type="entry name" value="Diadenylate cyclase"/>
    <property type="match status" value="1"/>
</dbReference>
<dbReference type="GO" id="GO:0106408">
    <property type="term" value="F:diadenylate cyclase activity"/>
    <property type="evidence" value="ECO:0007669"/>
    <property type="project" value="UniProtKB-EC"/>
</dbReference>
<keyword evidence="7 10" id="KW-0067">ATP-binding</keyword>
<dbReference type="RefSeq" id="WP_011736121.1">
    <property type="nucleotide sequence ID" value="NC_008609.1"/>
</dbReference>
<dbReference type="KEGG" id="ppd:Ppro_2254"/>